<dbReference type="PRINTS" id="PR00952">
    <property type="entry name" value="TYPE3IMQPROT"/>
</dbReference>
<name>A0A0F6SFZ4_9BACT</name>
<evidence type="ECO:0000256" key="6">
    <source>
        <dbReference type="ARBA" id="ARBA00023026"/>
    </source>
</evidence>
<evidence type="ECO:0000313" key="10">
    <source>
        <dbReference type="Proteomes" id="UP000034883"/>
    </source>
</evidence>
<evidence type="ECO:0000256" key="1">
    <source>
        <dbReference type="ARBA" id="ARBA00004651"/>
    </source>
</evidence>
<keyword evidence="9" id="KW-0282">Flagellum</keyword>
<reference evidence="9 10" key="1">
    <citation type="submission" date="2015-03" db="EMBL/GenBank/DDBJ databases">
        <title>Genome assembly of Sandaracinus amylolyticus DSM 53668.</title>
        <authorList>
            <person name="Sharma G."/>
            <person name="Subramanian S."/>
        </authorList>
    </citation>
    <scope>NUCLEOTIDE SEQUENCE [LARGE SCALE GENOMIC DNA]</scope>
    <source>
        <strain evidence="9 10">DSM 53668</strain>
    </source>
</reference>
<evidence type="ECO:0000256" key="4">
    <source>
        <dbReference type="ARBA" id="ARBA00022692"/>
    </source>
</evidence>
<comment type="subcellular location">
    <subcellularLocation>
        <location evidence="1">Cell membrane</location>
        <topology evidence="1">Multi-pass membrane protein</topology>
    </subcellularLocation>
</comment>
<dbReference type="STRING" id="927083.DB32_004948"/>
<evidence type="ECO:0000256" key="3">
    <source>
        <dbReference type="ARBA" id="ARBA00022475"/>
    </source>
</evidence>
<dbReference type="InterPro" id="IPR006306">
    <property type="entry name" value="T3SS_HrpO"/>
</dbReference>
<keyword evidence="4 8" id="KW-0812">Transmembrane</keyword>
<dbReference type="EMBL" id="CP011125">
    <property type="protein sequence ID" value="AKF07799.1"/>
    <property type="molecule type" value="Genomic_DNA"/>
</dbReference>
<keyword evidence="10" id="KW-1185">Reference proteome</keyword>
<gene>
    <name evidence="9" type="ORF">DB32_004948</name>
</gene>
<dbReference type="AlphaFoldDB" id="A0A0F6SFZ4"/>
<evidence type="ECO:0000313" key="9">
    <source>
        <dbReference type="EMBL" id="AKF07799.1"/>
    </source>
</evidence>
<keyword evidence="9" id="KW-0966">Cell projection</keyword>
<evidence type="ECO:0000256" key="7">
    <source>
        <dbReference type="ARBA" id="ARBA00023136"/>
    </source>
</evidence>
<dbReference type="PANTHER" id="PTHR34040">
    <property type="entry name" value="FLAGELLAR BIOSYNTHETIC PROTEIN FLIQ"/>
    <property type="match status" value="1"/>
</dbReference>
<protein>
    <submittedName>
        <fullName evidence="9">Flagellar biosynthesis protein FliQ</fullName>
    </submittedName>
</protein>
<organism evidence="9 10">
    <name type="scientific">Sandaracinus amylolyticus</name>
    <dbReference type="NCBI Taxonomy" id="927083"/>
    <lineage>
        <taxon>Bacteria</taxon>
        <taxon>Pseudomonadati</taxon>
        <taxon>Myxococcota</taxon>
        <taxon>Polyangia</taxon>
        <taxon>Polyangiales</taxon>
        <taxon>Sandaracinaceae</taxon>
        <taxon>Sandaracinus</taxon>
    </lineage>
</organism>
<dbReference type="NCBIfam" id="TIGR01403">
    <property type="entry name" value="fliQ_rel_III"/>
    <property type="match status" value="1"/>
</dbReference>
<keyword evidence="7 8" id="KW-0472">Membrane</keyword>
<dbReference type="PANTHER" id="PTHR34040:SF7">
    <property type="entry name" value="SURFACE PRESENTATION OF ANTIGENS PROTEIN SPAQ"/>
    <property type="match status" value="1"/>
</dbReference>
<comment type="similarity">
    <text evidence="2">Belongs to the FliQ/MopD/SpaQ family.</text>
</comment>
<proteinExistence type="inferred from homology"/>
<dbReference type="GO" id="GO:0009306">
    <property type="term" value="P:protein secretion"/>
    <property type="evidence" value="ECO:0007669"/>
    <property type="project" value="InterPro"/>
</dbReference>
<keyword evidence="6" id="KW-0843">Virulence</keyword>
<evidence type="ECO:0000256" key="8">
    <source>
        <dbReference type="SAM" id="Phobius"/>
    </source>
</evidence>
<keyword evidence="3" id="KW-1003">Cell membrane</keyword>
<evidence type="ECO:0000256" key="2">
    <source>
        <dbReference type="ARBA" id="ARBA00006156"/>
    </source>
</evidence>
<keyword evidence="9" id="KW-0969">Cilium</keyword>
<evidence type="ECO:0000256" key="5">
    <source>
        <dbReference type="ARBA" id="ARBA00022989"/>
    </source>
</evidence>
<feature type="transmembrane region" description="Helical" evidence="8">
    <location>
        <begin position="54"/>
        <end position="79"/>
    </location>
</feature>
<dbReference type="GO" id="GO:0005886">
    <property type="term" value="C:plasma membrane"/>
    <property type="evidence" value="ECO:0007669"/>
    <property type="project" value="UniProtKB-SubCell"/>
</dbReference>
<sequence length="129" mass="13580">MDRGRAPQVGARRDVSVHCAHEAPRVVARCGVPRGGSLARVNAADLARLTAETLYLVLLVSGPALAVSVVVGLAIALLQAVTQVQEPTLSFVPKLVAVALTLALVGAWMSGEVVRFTSELWLAIPRLVH</sequence>
<dbReference type="InterPro" id="IPR002191">
    <property type="entry name" value="Bac_export_3"/>
</dbReference>
<accession>A0A0F6SFZ4</accession>
<dbReference type="KEGG" id="samy:DB32_004948"/>
<feature type="transmembrane region" description="Helical" evidence="8">
    <location>
        <begin position="91"/>
        <end position="111"/>
    </location>
</feature>
<dbReference type="Proteomes" id="UP000034883">
    <property type="component" value="Chromosome"/>
</dbReference>
<dbReference type="Pfam" id="PF01313">
    <property type="entry name" value="Bac_export_3"/>
    <property type="match status" value="1"/>
</dbReference>
<keyword evidence="5 8" id="KW-1133">Transmembrane helix</keyword>